<reference evidence="5" key="1">
    <citation type="submission" date="2020-06" db="EMBL/GenBank/DDBJ databases">
        <title>A chromosome-scale genome assembly of Talaromyces rugulosus W13939.</title>
        <authorList>
            <person name="Wang B."/>
            <person name="Guo L."/>
            <person name="Ye K."/>
            <person name="Wang L."/>
        </authorList>
    </citation>
    <scope>NUCLEOTIDE SEQUENCE [LARGE SCALE GENOMIC DNA]</scope>
    <source>
        <strain evidence="5">W13939</strain>
    </source>
</reference>
<dbReference type="GeneID" id="55997665"/>
<proteinExistence type="predicted"/>
<dbReference type="KEGG" id="trg:TRUGW13939_10184"/>
<feature type="compositionally biased region" description="Pro residues" evidence="1">
    <location>
        <begin position="312"/>
        <end position="371"/>
    </location>
</feature>
<gene>
    <name evidence="4" type="ORF">TRUGW13939_10184</name>
</gene>
<evidence type="ECO:0000313" key="4">
    <source>
        <dbReference type="EMBL" id="QKX63016.1"/>
    </source>
</evidence>
<feature type="transmembrane region" description="Helical" evidence="2">
    <location>
        <begin position="484"/>
        <end position="510"/>
    </location>
</feature>
<feature type="chain" id="PRO_5028839899" evidence="3">
    <location>
        <begin position="20"/>
        <end position="533"/>
    </location>
</feature>
<dbReference type="EMBL" id="CP055902">
    <property type="protein sequence ID" value="QKX63016.1"/>
    <property type="molecule type" value="Genomic_DNA"/>
</dbReference>
<dbReference type="AlphaFoldDB" id="A0A7H8R9P1"/>
<name>A0A7H8R9P1_TALRU</name>
<protein>
    <submittedName>
        <fullName evidence="4">Uncharacterized protein</fullName>
    </submittedName>
</protein>
<keyword evidence="2" id="KW-0472">Membrane</keyword>
<evidence type="ECO:0000313" key="5">
    <source>
        <dbReference type="Proteomes" id="UP000509510"/>
    </source>
</evidence>
<feature type="signal peptide" evidence="3">
    <location>
        <begin position="1"/>
        <end position="19"/>
    </location>
</feature>
<dbReference type="Proteomes" id="UP000509510">
    <property type="component" value="Chromosome V"/>
</dbReference>
<feature type="transmembrane region" description="Helical" evidence="2">
    <location>
        <begin position="267"/>
        <end position="287"/>
    </location>
</feature>
<dbReference type="RefSeq" id="XP_035349190.1">
    <property type="nucleotide sequence ID" value="XM_035493297.1"/>
</dbReference>
<keyword evidence="2" id="KW-1133">Transmembrane helix</keyword>
<feature type="compositionally biased region" description="Polar residues" evidence="1">
    <location>
        <begin position="124"/>
        <end position="134"/>
    </location>
</feature>
<feature type="region of interest" description="Disordered" evidence="1">
    <location>
        <begin position="120"/>
        <end position="140"/>
    </location>
</feature>
<feature type="region of interest" description="Disordered" evidence="1">
    <location>
        <begin position="305"/>
        <end position="380"/>
    </location>
</feature>
<keyword evidence="2" id="KW-0812">Transmembrane</keyword>
<evidence type="ECO:0000256" key="3">
    <source>
        <dbReference type="SAM" id="SignalP"/>
    </source>
</evidence>
<evidence type="ECO:0000256" key="1">
    <source>
        <dbReference type="SAM" id="MobiDB-lite"/>
    </source>
</evidence>
<organism evidence="4 5">
    <name type="scientific">Talaromyces rugulosus</name>
    <name type="common">Penicillium rugulosum</name>
    <dbReference type="NCBI Taxonomy" id="121627"/>
    <lineage>
        <taxon>Eukaryota</taxon>
        <taxon>Fungi</taxon>
        <taxon>Dikarya</taxon>
        <taxon>Ascomycota</taxon>
        <taxon>Pezizomycotina</taxon>
        <taxon>Eurotiomycetes</taxon>
        <taxon>Eurotiomycetidae</taxon>
        <taxon>Eurotiales</taxon>
        <taxon>Trichocomaceae</taxon>
        <taxon>Talaromyces</taxon>
        <taxon>Talaromyces sect. Islandici</taxon>
    </lineage>
</organism>
<keyword evidence="5" id="KW-1185">Reference proteome</keyword>
<keyword evidence="3" id="KW-0732">Signal</keyword>
<dbReference type="PANTHER" id="PTHR35043">
    <property type="entry name" value="TRANSCRIPTION FACTOR DOMAIN-CONTAINING PROTEIN"/>
    <property type="match status" value="1"/>
</dbReference>
<feature type="transmembrane region" description="Helical" evidence="2">
    <location>
        <begin position="39"/>
        <end position="59"/>
    </location>
</feature>
<accession>A0A7H8R9P1</accession>
<sequence length="533" mass="58665">MSLFLLGFLLSVLPAVALSQNTTQEGWQSGGNDRSSFDILWACFSTIFACTWTVLHLNVAHPKDSESRIFWRQVKHFILSILLPEWTLAIATDQYFEARFCVKSFKKSKLDNLNLSADSDVESQHSIQDPPSESQKIEREEETLGNDVTQLCSVAVEPEQKPEASQQSSIKESAYAEDWTLAHGFFTTMGGLAIQTEDEKEYSILRNDSPVKLLESGRVNFPRIKIEDIKRRSKADSFAKFVAVCQTTWFAINVVTRPAYGLHVTPIELASVAYVLCALLTYALWWYKPKDVTIPIVINVPSLPPSSALQSSPPPSSPPPSSPPPSSPPPSSPPPSSPPPSSPPPSSPPPSSPPPSSPPPSSPPPSSPPPSSSSDKTKNEDSTLKYYLDEILPRKSNNFKGFDITIAGSSSEQEDRRYRFANLLGLFAALAYCGIHIAAWNFPFPTPAERQAWRICTLASISGSAILIPHYVDEDYVLGKRVLVAISALAVVMLLSIGCLLCLTTSWAFFTKYTLEVALVLSKITVMWNCRDK</sequence>
<dbReference type="PANTHER" id="PTHR35043:SF7">
    <property type="entry name" value="TRANSCRIPTION FACTOR DOMAIN-CONTAINING PROTEIN"/>
    <property type="match status" value="1"/>
</dbReference>
<evidence type="ECO:0000256" key="2">
    <source>
        <dbReference type="SAM" id="Phobius"/>
    </source>
</evidence>
<feature type="transmembrane region" description="Helical" evidence="2">
    <location>
        <begin position="420"/>
        <end position="440"/>
    </location>
</feature>
<dbReference type="OrthoDB" id="3061561at2759"/>
<feature type="transmembrane region" description="Helical" evidence="2">
    <location>
        <begin position="238"/>
        <end position="255"/>
    </location>
</feature>